<dbReference type="Pfam" id="PF04266">
    <property type="entry name" value="ASCH"/>
    <property type="match status" value="1"/>
</dbReference>
<accession>A0A7X9WFT2</accession>
<evidence type="ECO:0000313" key="4">
    <source>
        <dbReference type="Proteomes" id="UP000538955"/>
    </source>
</evidence>
<dbReference type="InterPro" id="IPR016645">
    <property type="entry name" value="UCP016134"/>
</dbReference>
<dbReference type="AlphaFoldDB" id="A0A7X9WFT2"/>
<evidence type="ECO:0000313" key="2">
    <source>
        <dbReference type="EMBL" id="NMK54724.1"/>
    </source>
</evidence>
<proteinExistence type="predicted"/>
<feature type="domain" description="ASCH" evidence="1">
    <location>
        <begin position="5"/>
        <end position="114"/>
    </location>
</feature>
<reference evidence="4 5" key="1">
    <citation type="submission" date="2020-04" db="EMBL/GenBank/DDBJ databases">
        <title>The Epidemiology and Molecular Characteristics of Linezolid-Resistant Staphylococcus capitis in Huashan Hospital, Shanghai.</title>
        <authorList>
            <person name="Ding L."/>
            <person name="Li P."/>
            <person name="Yang Y."/>
            <person name="Lin D."/>
            <person name="Xu X."/>
        </authorList>
    </citation>
    <scope>NUCLEOTIDE SEQUENCE [LARGE SCALE GENOMIC DNA]</scope>
    <source>
        <strain evidence="3 5">12-86</strain>
        <strain evidence="2 4">17-84</strain>
    </source>
</reference>
<evidence type="ECO:0000259" key="1">
    <source>
        <dbReference type="SMART" id="SM01022"/>
    </source>
</evidence>
<dbReference type="GeneID" id="93668675"/>
<organism evidence="3 5">
    <name type="scientific">Staphylococcus capitis</name>
    <dbReference type="NCBI Taxonomy" id="29388"/>
    <lineage>
        <taxon>Bacteria</taxon>
        <taxon>Bacillati</taxon>
        <taxon>Bacillota</taxon>
        <taxon>Bacilli</taxon>
        <taxon>Bacillales</taxon>
        <taxon>Staphylococcaceae</taxon>
        <taxon>Staphylococcus</taxon>
    </lineage>
</organism>
<keyword evidence="4" id="KW-1185">Reference proteome</keyword>
<dbReference type="EMBL" id="JABBLX010000023">
    <property type="protein sequence ID" value="NMK97848.1"/>
    <property type="molecule type" value="Genomic_DNA"/>
</dbReference>
<dbReference type="RefSeq" id="WP_023351197.1">
    <property type="nucleotide sequence ID" value="NZ_CBCPJN010000002.1"/>
</dbReference>
<dbReference type="Proteomes" id="UP000538955">
    <property type="component" value="Unassembled WGS sequence"/>
</dbReference>
<gene>
    <name evidence="3" type="ORF">HHM13_07065</name>
    <name evidence="2" type="ORF">HHM24_08320</name>
</gene>
<protein>
    <submittedName>
        <fullName evidence="3">ASCH domain-containing protein</fullName>
    </submittedName>
</protein>
<name>A0A7X9WFT2_STACP</name>
<dbReference type="SMART" id="SM01022">
    <property type="entry name" value="ASCH"/>
    <property type="match status" value="1"/>
</dbReference>
<dbReference type="PIRSF" id="PIRSF016134">
    <property type="entry name" value="UCP016134"/>
    <property type="match status" value="1"/>
</dbReference>
<evidence type="ECO:0000313" key="3">
    <source>
        <dbReference type="EMBL" id="NMK97848.1"/>
    </source>
</evidence>
<dbReference type="InterPro" id="IPR015947">
    <property type="entry name" value="PUA-like_sf"/>
</dbReference>
<dbReference type="InterPro" id="IPR007374">
    <property type="entry name" value="ASCH_domain"/>
</dbReference>
<evidence type="ECO:0000313" key="5">
    <source>
        <dbReference type="Proteomes" id="UP000550736"/>
    </source>
</evidence>
<dbReference type="Proteomes" id="UP000550736">
    <property type="component" value="Unassembled WGS sequence"/>
</dbReference>
<comment type="caution">
    <text evidence="3">The sequence shown here is derived from an EMBL/GenBank/DDBJ whole genome shotgun (WGS) entry which is preliminary data.</text>
</comment>
<dbReference type="SUPFAM" id="SSF88697">
    <property type="entry name" value="PUA domain-like"/>
    <property type="match status" value="1"/>
</dbReference>
<dbReference type="Gene3D" id="2.30.130.30">
    <property type="entry name" value="Hypothetical protein"/>
    <property type="match status" value="1"/>
</dbReference>
<sequence>MEHSMKLNVEPFEAIRNHKKTVEIRLNDEKRQKVKIGDTIVFTNIDDSEKKMRVKVTEKRVFDTFQKLFNYYDNAEIGYETDATLAQKVASIYSIYNQTDELNYGVVALKIELV</sequence>
<dbReference type="EMBL" id="JABBMI010000069">
    <property type="protein sequence ID" value="NMK54724.1"/>
    <property type="molecule type" value="Genomic_DNA"/>
</dbReference>